<dbReference type="RefSeq" id="WP_206090739.1">
    <property type="nucleotide sequence ID" value="NZ_CP065053.1"/>
</dbReference>
<reference evidence="2 3" key="1">
    <citation type="submission" date="2020-11" db="EMBL/GenBank/DDBJ databases">
        <authorList>
            <person name="Sun Q."/>
        </authorList>
    </citation>
    <scope>NUCLEOTIDE SEQUENCE [LARGE SCALE GENOMIC DNA]</scope>
    <source>
        <strain evidence="2 3">P8398</strain>
    </source>
</reference>
<feature type="domain" description="AraC effector-binding" evidence="1">
    <location>
        <begin position="3"/>
        <end position="153"/>
    </location>
</feature>
<dbReference type="EMBL" id="CP065053">
    <property type="protein sequence ID" value="QPI51108.1"/>
    <property type="molecule type" value="Genomic_DNA"/>
</dbReference>
<name>A0AA49A911_9BURK</name>
<organism evidence="2 3">
    <name type="scientific">Massilia antarctica</name>
    <dbReference type="NCBI Taxonomy" id="2765360"/>
    <lineage>
        <taxon>Bacteria</taxon>
        <taxon>Pseudomonadati</taxon>
        <taxon>Pseudomonadota</taxon>
        <taxon>Betaproteobacteria</taxon>
        <taxon>Burkholderiales</taxon>
        <taxon>Oxalobacteraceae</taxon>
        <taxon>Telluria group</taxon>
        <taxon>Massilia</taxon>
    </lineage>
</organism>
<dbReference type="InterPro" id="IPR010499">
    <property type="entry name" value="AraC_E-bd"/>
</dbReference>
<evidence type="ECO:0000259" key="1">
    <source>
        <dbReference type="SMART" id="SM00871"/>
    </source>
</evidence>
<dbReference type="SMART" id="SM00871">
    <property type="entry name" value="AraC_E_bind"/>
    <property type="match status" value="1"/>
</dbReference>
<evidence type="ECO:0000313" key="2">
    <source>
        <dbReference type="EMBL" id="QPI51108.1"/>
    </source>
</evidence>
<dbReference type="Proteomes" id="UP000662888">
    <property type="component" value="Chromosome"/>
</dbReference>
<accession>A0AA49A911</accession>
<evidence type="ECO:0000313" key="3">
    <source>
        <dbReference type="Proteomes" id="UP000662888"/>
    </source>
</evidence>
<dbReference type="SUPFAM" id="SSF55136">
    <property type="entry name" value="Probable bacterial effector-binding domain"/>
    <property type="match status" value="1"/>
</dbReference>
<dbReference type="InterPro" id="IPR011256">
    <property type="entry name" value="Reg_factor_effector_dom_sf"/>
</dbReference>
<dbReference type="InterPro" id="IPR029442">
    <property type="entry name" value="GyrI-like"/>
</dbReference>
<sequence>MLDTPFITRTDPVQAAVIRFDIPRAEIGKVMGPGMAELMATTAAQGVGPAGRCYSHHFRMQPDRFDFEIGVPVSAPVTPAGRVQPGMLPATRVARAVLHGPYDALPGAWGQLMAWIEAQGLSKAPGLWEVYVSGPDLDPDPSTWRTELNQPLTD</sequence>
<keyword evidence="3" id="KW-1185">Reference proteome</keyword>
<dbReference type="Pfam" id="PF06445">
    <property type="entry name" value="GyrI-like"/>
    <property type="match status" value="1"/>
</dbReference>
<dbReference type="Gene3D" id="3.20.80.10">
    <property type="entry name" value="Regulatory factor, effector binding domain"/>
    <property type="match status" value="1"/>
</dbReference>
<protein>
    <submittedName>
        <fullName evidence="2">GyrI-like domain-containing protein</fullName>
    </submittedName>
</protein>
<proteinExistence type="predicted"/>
<gene>
    <name evidence="2" type="ORF">IV454_06135</name>
</gene>